<dbReference type="EMBL" id="JBICBT010001095">
    <property type="protein sequence ID" value="KAL3083691.1"/>
    <property type="molecule type" value="Genomic_DNA"/>
</dbReference>
<protein>
    <submittedName>
        <fullName evidence="2">Uncharacterized protein</fullName>
    </submittedName>
</protein>
<organism evidence="2 3">
    <name type="scientific">Heterodera trifolii</name>
    <dbReference type="NCBI Taxonomy" id="157864"/>
    <lineage>
        <taxon>Eukaryota</taxon>
        <taxon>Metazoa</taxon>
        <taxon>Ecdysozoa</taxon>
        <taxon>Nematoda</taxon>
        <taxon>Chromadorea</taxon>
        <taxon>Rhabditida</taxon>
        <taxon>Tylenchina</taxon>
        <taxon>Tylenchomorpha</taxon>
        <taxon>Tylenchoidea</taxon>
        <taxon>Heteroderidae</taxon>
        <taxon>Heteroderinae</taxon>
        <taxon>Heterodera</taxon>
    </lineage>
</organism>
<comment type="caution">
    <text evidence="2">The sequence shown here is derived from an EMBL/GenBank/DDBJ whole genome shotgun (WGS) entry which is preliminary data.</text>
</comment>
<dbReference type="EMBL" id="JBICBT010001095">
    <property type="protein sequence ID" value="KAL3083693.1"/>
    <property type="molecule type" value="Genomic_DNA"/>
</dbReference>
<dbReference type="AlphaFoldDB" id="A0ABD2J4G0"/>
<name>A0ABD2J4G0_9BILA</name>
<reference evidence="2 3" key="1">
    <citation type="submission" date="2024-10" db="EMBL/GenBank/DDBJ databases">
        <authorList>
            <person name="Kim D."/>
        </authorList>
    </citation>
    <scope>NUCLEOTIDE SEQUENCE [LARGE SCALE GENOMIC DNA]</scope>
    <source>
        <strain evidence="2">BH-2024</strain>
    </source>
</reference>
<sequence length="101" mass="10991">MASISKCSLTEGGAGWADASVFVNKSSDSQKNSKKRSIKYKPVVSNLLSFRYGLAITCARQRSPTPTGIRVAASPVRYPTKSNIKLPPELNMAMFDKPIQV</sequence>
<evidence type="ECO:0000313" key="3">
    <source>
        <dbReference type="Proteomes" id="UP001620626"/>
    </source>
</evidence>
<keyword evidence="3" id="KW-1185">Reference proteome</keyword>
<proteinExistence type="predicted"/>
<accession>A0ABD2J4G0</accession>
<evidence type="ECO:0000313" key="1">
    <source>
        <dbReference type="EMBL" id="KAL3083691.1"/>
    </source>
</evidence>
<gene>
    <name evidence="1" type="ORF">niasHT_036819</name>
    <name evidence="2" type="ORF">niasHT_036821</name>
</gene>
<dbReference type="Proteomes" id="UP001620626">
    <property type="component" value="Unassembled WGS sequence"/>
</dbReference>
<evidence type="ECO:0000313" key="2">
    <source>
        <dbReference type="EMBL" id="KAL3083693.1"/>
    </source>
</evidence>